<dbReference type="InterPro" id="IPR050361">
    <property type="entry name" value="MPP/UQCRC_Complex"/>
</dbReference>
<evidence type="ECO:0000256" key="1">
    <source>
        <dbReference type="SAM" id="MobiDB-lite"/>
    </source>
</evidence>
<dbReference type="GO" id="GO:0006508">
    <property type="term" value="P:proteolysis"/>
    <property type="evidence" value="ECO:0007669"/>
    <property type="project" value="UniProtKB-KW"/>
</dbReference>
<feature type="domain" description="Peptidase M16 N-terminal" evidence="2">
    <location>
        <begin position="83"/>
        <end position="209"/>
    </location>
</feature>
<evidence type="ECO:0000313" key="4">
    <source>
        <dbReference type="EMBL" id="SEK59676.1"/>
    </source>
</evidence>
<dbReference type="InterPro" id="IPR011765">
    <property type="entry name" value="Pept_M16_N"/>
</dbReference>
<dbReference type="GO" id="GO:0008233">
    <property type="term" value="F:peptidase activity"/>
    <property type="evidence" value="ECO:0007669"/>
    <property type="project" value="UniProtKB-KW"/>
</dbReference>
<dbReference type="InterPro" id="IPR011249">
    <property type="entry name" value="Metalloenz_LuxS/M16"/>
</dbReference>
<dbReference type="Pfam" id="PF05193">
    <property type="entry name" value="Peptidase_M16_C"/>
    <property type="match status" value="1"/>
</dbReference>
<keyword evidence="4" id="KW-0645">Protease</keyword>
<keyword evidence="4" id="KW-0378">Hydrolase</keyword>
<organism evidence="4 5">
    <name type="scientific">Atopomonas hussainii</name>
    <dbReference type="NCBI Taxonomy" id="1429083"/>
    <lineage>
        <taxon>Bacteria</taxon>
        <taxon>Pseudomonadati</taxon>
        <taxon>Pseudomonadota</taxon>
        <taxon>Gammaproteobacteria</taxon>
        <taxon>Pseudomonadales</taxon>
        <taxon>Pseudomonadaceae</taxon>
        <taxon>Atopomonas</taxon>
    </lineage>
</organism>
<dbReference type="Pfam" id="PF00675">
    <property type="entry name" value="Peptidase_M16"/>
    <property type="match status" value="1"/>
</dbReference>
<feature type="region of interest" description="Disordered" evidence="1">
    <location>
        <begin position="469"/>
        <end position="490"/>
    </location>
</feature>
<dbReference type="AlphaFoldDB" id="A0A1H7IAZ4"/>
<name>A0A1H7IAZ4_9GAMM</name>
<reference evidence="4 5" key="1">
    <citation type="submission" date="2016-10" db="EMBL/GenBank/DDBJ databases">
        <authorList>
            <person name="de Groot N.N."/>
        </authorList>
    </citation>
    <scope>NUCLEOTIDE SEQUENCE [LARGE SCALE GENOMIC DNA]</scope>
    <source>
        <strain evidence="4 5">JCM 19513</strain>
    </source>
</reference>
<dbReference type="PANTHER" id="PTHR11851:SF224">
    <property type="entry name" value="PROCESSING PROTEASE"/>
    <property type="match status" value="1"/>
</dbReference>
<accession>A0A1H7IAZ4</accession>
<dbReference type="RefSeq" id="WP_074865525.1">
    <property type="nucleotide sequence ID" value="NZ_FOAS01000003.1"/>
</dbReference>
<dbReference type="STRING" id="1429083.GCA_001885685_00748"/>
<sequence>MTKPRFDLIGLFAFLLLAFVMGVMLSESFEQPAAENAEKPSLSTLSELEHTAPAPRALDIQRWSTEQGLRVLFMPAPELPMLDVRLTFNAGSARDGDQPGLAMLTNGMLNEGTGTLDTTAIAAGFEDLGAQFSNGAYRDMAIASLRTLSAAEQREPALALFRQVVATPSSPADALARLKNQVLAGFEYDKQNPGKQANQAFFKALYGEHPYAHNSDGTPASISALTADHLRAFHQRAYSAGNAVLVMVGDISRSTAEQIATELATALPQGPALPALAQPSKPTPGNQHIEFPSQQTHLLIGELGVSRSDADYPAVYLGNQILGGGGFGTRLMEEVREKRGLTYGIYSGFSPMQARGPFMISVQTRANQSAGTLELIQQLLRDYVAEGPTQAELDAAKRELAGSYPLSNASNADILGQLAVIGFYDLPSDHLQRFMQQVQALSREEVRDALQRQLKVDDLLVVTLGPTVEQQPIPAPGSQTLPAPSSTPEH</sequence>
<dbReference type="SUPFAM" id="SSF63411">
    <property type="entry name" value="LuxS/MPP-like metallohydrolase"/>
    <property type="match status" value="2"/>
</dbReference>
<dbReference type="Proteomes" id="UP000185766">
    <property type="component" value="Unassembled WGS sequence"/>
</dbReference>
<proteinExistence type="predicted"/>
<dbReference type="PANTHER" id="PTHR11851">
    <property type="entry name" value="METALLOPROTEASE"/>
    <property type="match status" value="1"/>
</dbReference>
<dbReference type="InterPro" id="IPR007863">
    <property type="entry name" value="Peptidase_M16_C"/>
</dbReference>
<dbReference type="GO" id="GO:0046872">
    <property type="term" value="F:metal ion binding"/>
    <property type="evidence" value="ECO:0007669"/>
    <property type="project" value="InterPro"/>
</dbReference>
<evidence type="ECO:0000259" key="2">
    <source>
        <dbReference type="Pfam" id="PF00675"/>
    </source>
</evidence>
<dbReference type="Gene3D" id="3.30.830.10">
    <property type="entry name" value="Metalloenzyme, LuxS/M16 peptidase-like"/>
    <property type="match status" value="2"/>
</dbReference>
<evidence type="ECO:0000313" key="5">
    <source>
        <dbReference type="Proteomes" id="UP000185766"/>
    </source>
</evidence>
<protein>
    <submittedName>
        <fullName evidence="4">Zinc protease</fullName>
    </submittedName>
</protein>
<keyword evidence="5" id="KW-1185">Reference proteome</keyword>
<feature type="compositionally biased region" description="Polar residues" evidence="1">
    <location>
        <begin position="477"/>
        <end position="490"/>
    </location>
</feature>
<gene>
    <name evidence="4" type="ORF">SAMN05216214_103251</name>
</gene>
<dbReference type="EMBL" id="FOAS01000003">
    <property type="protein sequence ID" value="SEK59676.1"/>
    <property type="molecule type" value="Genomic_DNA"/>
</dbReference>
<feature type="domain" description="Peptidase M16 C-terminal" evidence="3">
    <location>
        <begin position="225"/>
        <end position="400"/>
    </location>
</feature>
<evidence type="ECO:0000259" key="3">
    <source>
        <dbReference type="Pfam" id="PF05193"/>
    </source>
</evidence>